<proteinExistence type="predicted"/>
<reference evidence="1" key="1">
    <citation type="submission" date="2014-09" db="EMBL/GenBank/DDBJ databases">
        <authorList>
            <person name="Magalhaes I.L.F."/>
            <person name="Oliveira U."/>
            <person name="Santos F.R."/>
            <person name="Vidigal T.H.D.A."/>
            <person name="Brescovit A.D."/>
            <person name="Santos A.J."/>
        </authorList>
    </citation>
    <scope>NUCLEOTIDE SEQUENCE</scope>
    <source>
        <tissue evidence="1">Shoot tissue taken approximately 20 cm above the soil surface</tissue>
    </source>
</reference>
<dbReference type="AlphaFoldDB" id="A0A0A9FQT7"/>
<organism evidence="1">
    <name type="scientific">Arundo donax</name>
    <name type="common">Giant reed</name>
    <name type="synonym">Donax arundinaceus</name>
    <dbReference type="NCBI Taxonomy" id="35708"/>
    <lineage>
        <taxon>Eukaryota</taxon>
        <taxon>Viridiplantae</taxon>
        <taxon>Streptophyta</taxon>
        <taxon>Embryophyta</taxon>
        <taxon>Tracheophyta</taxon>
        <taxon>Spermatophyta</taxon>
        <taxon>Magnoliopsida</taxon>
        <taxon>Liliopsida</taxon>
        <taxon>Poales</taxon>
        <taxon>Poaceae</taxon>
        <taxon>PACMAD clade</taxon>
        <taxon>Arundinoideae</taxon>
        <taxon>Arundineae</taxon>
        <taxon>Arundo</taxon>
    </lineage>
</organism>
<protein>
    <submittedName>
        <fullName evidence="1">Uncharacterized protein</fullName>
    </submittedName>
</protein>
<dbReference type="EMBL" id="GBRH01187223">
    <property type="protein sequence ID" value="JAE10673.1"/>
    <property type="molecule type" value="Transcribed_RNA"/>
</dbReference>
<sequence length="26" mass="2984">MYQIHLNDTPYNSLPILHASVILFPS</sequence>
<name>A0A0A9FQT7_ARUDO</name>
<reference evidence="1" key="2">
    <citation type="journal article" date="2015" name="Data Brief">
        <title>Shoot transcriptome of the giant reed, Arundo donax.</title>
        <authorList>
            <person name="Barrero R.A."/>
            <person name="Guerrero F.D."/>
            <person name="Moolhuijzen P."/>
            <person name="Goolsby J.A."/>
            <person name="Tidwell J."/>
            <person name="Bellgard S.E."/>
            <person name="Bellgard M.I."/>
        </authorList>
    </citation>
    <scope>NUCLEOTIDE SEQUENCE</scope>
    <source>
        <tissue evidence="1">Shoot tissue taken approximately 20 cm above the soil surface</tissue>
    </source>
</reference>
<accession>A0A0A9FQT7</accession>
<evidence type="ECO:0000313" key="1">
    <source>
        <dbReference type="EMBL" id="JAE10673.1"/>
    </source>
</evidence>